<dbReference type="EMBL" id="SNYH01000001">
    <property type="protein sequence ID" value="TDQ29956.1"/>
    <property type="molecule type" value="Genomic_DNA"/>
</dbReference>
<evidence type="ECO:0000313" key="1">
    <source>
        <dbReference type="EMBL" id="TDQ29956.1"/>
    </source>
</evidence>
<gene>
    <name evidence="1" type="ORF">DFQ07_0286</name>
</gene>
<dbReference type="AlphaFoldDB" id="A0A4R6THX3"/>
<dbReference type="Proteomes" id="UP000295390">
    <property type="component" value="Unassembled WGS sequence"/>
</dbReference>
<reference evidence="1 2" key="1">
    <citation type="submission" date="2019-03" db="EMBL/GenBank/DDBJ databases">
        <title>Genomic Encyclopedia of Type Strains, Phase III (KMG-III): the genomes of soil and plant-associated and newly described type strains.</title>
        <authorList>
            <person name="Whitman W."/>
        </authorList>
    </citation>
    <scope>NUCLEOTIDE SEQUENCE [LARGE SCALE GENOMIC DNA]</scope>
    <source>
        <strain evidence="1 2">CECT 8283</strain>
    </source>
</reference>
<proteinExistence type="predicted"/>
<keyword evidence="2" id="KW-1185">Reference proteome</keyword>
<protein>
    <submittedName>
        <fullName evidence="1">Uncharacterized protein</fullName>
    </submittedName>
</protein>
<evidence type="ECO:0000313" key="2">
    <source>
        <dbReference type="Proteomes" id="UP000295390"/>
    </source>
</evidence>
<sequence length="83" mass="9763">MVFPYFFTVLFNHLISQYFKFEKLKIQIMLKNISSLGFTLNKNEQKNIKGGTYREQEDSKCGPEMSAEEHNHCCLVDPFSIYC</sequence>
<organism evidence="1 2">
    <name type="scientific">Tenacibaculum caenipelagi</name>
    <dbReference type="NCBI Taxonomy" id="1325435"/>
    <lineage>
        <taxon>Bacteria</taxon>
        <taxon>Pseudomonadati</taxon>
        <taxon>Bacteroidota</taxon>
        <taxon>Flavobacteriia</taxon>
        <taxon>Flavobacteriales</taxon>
        <taxon>Flavobacteriaceae</taxon>
        <taxon>Tenacibaculum</taxon>
    </lineage>
</organism>
<name>A0A4R6THX3_9FLAO</name>
<accession>A0A4R6THX3</accession>
<comment type="caution">
    <text evidence="1">The sequence shown here is derived from an EMBL/GenBank/DDBJ whole genome shotgun (WGS) entry which is preliminary data.</text>
</comment>